<keyword evidence="10" id="KW-1185">Reference proteome</keyword>
<evidence type="ECO:0000256" key="6">
    <source>
        <dbReference type="ARBA" id="ARBA00023180"/>
    </source>
</evidence>
<dbReference type="GO" id="GO:0005886">
    <property type="term" value="C:plasma membrane"/>
    <property type="evidence" value="ECO:0007669"/>
    <property type="project" value="TreeGrafter"/>
</dbReference>
<evidence type="ECO:0000256" key="1">
    <source>
        <dbReference type="ARBA" id="ARBA00004167"/>
    </source>
</evidence>
<dbReference type="Proteomes" id="UP000008181">
    <property type="component" value="Chromosome 2"/>
</dbReference>
<evidence type="ECO:0000256" key="2">
    <source>
        <dbReference type="ARBA" id="ARBA00022692"/>
    </source>
</evidence>
<evidence type="ECO:0000256" key="7">
    <source>
        <dbReference type="SAM" id="SignalP"/>
    </source>
</evidence>
<dbReference type="KEGG" id="ttt:THITE_2113854"/>
<dbReference type="PROSITE" id="PS51212">
    <property type="entry name" value="WSC"/>
    <property type="match status" value="1"/>
</dbReference>
<feature type="domain" description="WSC" evidence="8">
    <location>
        <begin position="50"/>
        <end position="161"/>
    </location>
</feature>
<dbReference type="InterPro" id="IPR051836">
    <property type="entry name" value="Kremen_rcpt"/>
</dbReference>
<feature type="chain" id="PRO_5003436206" description="WSC domain-containing protein" evidence="7">
    <location>
        <begin position="24"/>
        <end position="185"/>
    </location>
</feature>
<dbReference type="Pfam" id="PF01822">
    <property type="entry name" value="WSC"/>
    <property type="match status" value="1"/>
</dbReference>
<proteinExistence type="predicted"/>
<dbReference type="AlphaFoldDB" id="G2R4B2"/>
<dbReference type="HOGENOM" id="CLU_116866_0_0_1"/>
<comment type="subcellular location">
    <subcellularLocation>
        <location evidence="1">Membrane</location>
        <topology evidence="1">Single-pass membrane protein</topology>
    </subcellularLocation>
</comment>
<sequence>MHPLHPLPLLLALLLSPLLPSSSTTAAAAAAAATSSSSPPAIYTPPAGSGYVYHGCFNETTGLANTTGARALAGGTSLVRPGNMTVALCLDFCRTGAGDSRGGSSGRFAFAGLEYARECWCAQSLSSLAAKLPDSACDLPCEGNTTEACGGNLKLTVYMASAAAAARVAWAASLVAVGAVSLILL</sequence>
<dbReference type="InterPro" id="IPR002889">
    <property type="entry name" value="WSC_carb-bd"/>
</dbReference>
<reference evidence="9 10" key="1">
    <citation type="journal article" date="2011" name="Nat. Biotechnol.">
        <title>Comparative genomic analysis of the thermophilic biomass-degrading fungi Myceliophthora thermophila and Thielavia terrestris.</title>
        <authorList>
            <person name="Berka R.M."/>
            <person name="Grigoriev I.V."/>
            <person name="Otillar R."/>
            <person name="Salamov A."/>
            <person name="Grimwood J."/>
            <person name="Reid I."/>
            <person name="Ishmael N."/>
            <person name="John T."/>
            <person name="Darmond C."/>
            <person name="Moisan M.-C."/>
            <person name="Henrissat B."/>
            <person name="Coutinho P.M."/>
            <person name="Lombard V."/>
            <person name="Natvig D.O."/>
            <person name="Lindquist E."/>
            <person name="Schmutz J."/>
            <person name="Lucas S."/>
            <person name="Harris P."/>
            <person name="Powlowski J."/>
            <person name="Bellemare A."/>
            <person name="Taylor D."/>
            <person name="Butler G."/>
            <person name="de Vries R.P."/>
            <person name="Allijn I.E."/>
            <person name="van den Brink J."/>
            <person name="Ushinsky S."/>
            <person name="Storms R."/>
            <person name="Powell A.J."/>
            <person name="Paulsen I.T."/>
            <person name="Elbourne L.D.H."/>
            <person name="Baker S.E."/>
            <person name="Magnuson J."/>
            <person name="LaBoissiere S."/>
            <person name="Clutterbuck A.J."/>
            <person name="Martinez D."/>
            <person name="Wogulis M."/>
            <person name="de Leon A.L."/>
            <person name="Rey M.W."/>
            <person name="Tsang A."/>
        </authorList>
    </citation>
    <scope>NUCLEOTIDE SEQUENCE [LARGE SCALE GENOMIC DNA]</scope>
    <source>
        <strain evidence="10">ATCC 38088 / NRRL 8126</strain>
    </source>
</reference>
<evidence type="ECO:0000256" key="5">
    <source>
        <dbReference type="ARBA" id="ARBA00023136"/>
    </source>
</evidence>
<dbReference type="eggNOG" id="KOG4157">
    <property type="taxonomic scope" value="Eukaryota"/>
</dbReference>
<dbReference type="EMBL" id="CP003010">
    <property type="protein sequence ID" value="AEO66059.1"/>
    <property type="molecule type" value="Genomic_DNA"/>
</dbReference>
<evidence type="ECO:0000256" key="4">
    <source>
        <dbReference type="ARBA" id="ARBA00022989"/>
    </source>
</evidence>
<keyword evidence="4" id="KW-1133">Transmembrane helix</keyword>
<evidence type="ECO:0000256" key="3">
    <source>
        <dbReference type="ARBA" id="ARBA00022729"/>
    </source>
</evidence>
<keyword evidence="5" id="KW-0472">Membrane</keyword>
<evidence type="ECO:0000313" key="9">
    <source>
        <dbReference type="EMBL" id="AEO66059.1"/>
    </source>
</evidence>
<dbReference type="PANTHER" id="PTHR24269:SF16">
    <property type="entry name" value="PROTEIN SLG1"/>
    <property type="match status" value="1"/>
</dbReference>
<keyword evidence="3 7" id="KW-0732">Signal</keyword>
<keyword evidence="2" id="KW-0812">Transmembrane</keyword>
<dbReference type="PANTHER" id="PTHR24269">
    <property type="entry name" value="KREMEN PROTEIN"/>
    <property type="match status" value="1"/>
</dbReference>
<name>G2R4B2_THETT</name>
<accession>G2R4B2</accession>
<gene>
    <name evidence="9" type="ORF">THITE_2113854</name>
</gene>
<protein>
    <recommendedName>
        <fullName evidence="8">WSC domain-containing protein</fullName>
    </recommendedName>
</protein>
<organism evidence="9 10">
    <name type="scientific">Thermothielavioides terrestris (strain ATCC 38088 / NRRL 8126)</name>
    <name type="common">Thielavia terrestris</name>
    <dbReference type="NCBI Taxonomy" id="578455"/>
    <lineage>
        <taxon>Eukaryota</taxon>
        <taxon>Fungi</taxon>
        <taxon>Dikarya</taxon>
        <taxon>Ascomycota</taxon>
        <taxon>Pezizomycotina</taxon>
        <taxon>Sordariomycetes</taxon>
        <taxon>Sordariomycetidae</taxon>
        <taxon>Sordariales</taxon>
        <taxon>Chaetomiaceae</taxon>
        <taxon>Thermothielavioides</taxon>
        <taxon>Thermothielavioides terrestris</taxon>
    </lineage>
</organism>
<dbReference type="SMART" id="SM00321">
    <property type="entry name" value="WSC"/>
    <property type="match status" value="1"/>
</dbReference>
<evidence type="ECO:0000313" key="10">
    <source>
        <dbReference type="Proteomes" id="UP000008181"/>
    </source>
</evidence>
<dbReference type="OrthoDB" id="5985073at2759"/>
<dbReference type="GeneID" id="11515009"/>
<dbReference type="STRING" id="578455.G2R4B2"/>
<dbReference type="RefSeq" id="XP_003652395.1">
    <property type="nucleotide sequence ID" value="XM_003652347.1"/>
</dbReference>
<feature type="signal peptide" evidence="7">
    <location>
        <begin position="1"/>
        <end position="23"/>
    </location>
</feature>
<evidence type="ECO:0000259" key="8">
    <source>
        <dbReference type="PROSITE" id="PS51212"/>
    </source>
</evidence>
<keyword evidence="6" id="KW-0325">Glycoprotein</keyword>